<protein>
    <recommendedName>
        <fullName evidence="2">VWFA domain-containing protein</fullName>
    </recommendedName>
</protein>
<accession>A0ABP8NEB0</accession>
<feature type="transmembrane region" description="Helical" evidence="1">
    <location>
        <begin position="44"/>
        <end position="60"/>
    </location>
</feature>
<dbReference type="PANTHER" id="PTHR37947:SF1">
    <property type="entry name" value="BLL2462 PROTEIN"/>
    <property type="match status" value="1"/>
</dbReference>
<dbReference type="InterPro" id="IPR029062">
    <property type="entry name" value="Class_I_gatase-like"/>
</dbReference>
<evidence type="ECO:0000259" key="2">
    <source>
        <dbReference type="PROSITE" id="PS50234"/>
    </source>
</evidence>
<dbReference type="PANTHER" id="PTHR37947">
    <property type="entry name" value="BLL2462 PROTEIN"/>
    <property type="match status" value="1"/>
</dbReference>
<keyword evidence="1" id="KW-0472">Membrane</keyword>
<keyword evidence="1" id="KW-0812">Transmembrane</keyword>
<dbReference type="InterPro" id="IPR036465">
    <property type="entry name" value="vWFA_dom_sf"/>
</dbReference>
<evidence type="ECO:0000313" key="4">
    <source>
        <dbReference type="Proteomes" id="UP001500840"/>
    </source>
</evidence>
<organism evidence="3 4">
    <name type="scientific">Novipirellula rosea</name>
    <dbReference type="NCBI Taxonomy" id="1031540"/>
    <lineage>
        <taxon>Bacteria</taxon>
        <taxon>Pseudomonadati</taxon>
        <taxon>Planctomycetota</taxon>
        <taxon>Planctomycetia</taxon>
        <taxon>Pirellulales</taxon>
        <taxon>Pirellulaceae</taxon>
        <taxon>Novipirellula</taxon>
    </lineage>
</organism>
<dbReference type="Proteomes" id="UP001500840">
    <property type="component" value="Unassembled WGS sequence"/>
</dbReference>
<dbReference type="CDD" id="cd00198">
    <property type="entry name" value="vWFA"/>
    <property type="match status" value="1"/>
</dbReference>
<feature type="domain" description="VWFA" evidence="2">
    <location>
        <begin position="76"/>
        <end position="266"/>
    </location>
</feature>
<dbReference type="EMBL" id="BAABGA010000068">
    <property type="protein sequence ID" value="GAA4464405.1"/>
    <property type="molecule type" value="Genomic_DNA"/>
</dbReference>
<evidence type="ECO:0000313" key="3">
    <source>
        <dbReference type="EMBL" id="GAA4464405.1"/>
    </source>
</evidence>
<sequence>MNLELLPQLSPRTLLSLFAVLAVAAIGVRLMWGPPAQIARRSGLVILRCLVVLLLLIPLFNPVQVSETPGHVEHNDVLYLLDESESMNMVNDDQSRWDQAIGIIRDAKAKTTNVSANTKSFRFGSRLSAIESKAQNSASEDLFDTIKPTSSDTRLRMALQQITSRFGRARPASVVVFSDGRVRDSEGIEELAKHFAELNVPIHVAPVGDAESRGDLAIIAAVIPESVRRHSRVEVQVFTRSFGLDDQRAELHLTALDRDGNPLRAVTTPQPLTLRDGFQSHRVSFRADEDTQRLLIHIPPNDRETTSQNNSIEATTFIDHTKIRVLYVEGSPQRIQAIRQGNKIVYRGAHTELQEALVADNDIECIVVSGGGGMLTRITNDGSPDIERGFAASSAELAAFDVLILSNISREMFTEEQIDWITSWVSRRGAGLCMLGGPNSFSAGGWAGTAIETILPVTMQEAKFDWDPGAVVQGKVDLSGTLHPIWHLVSAAKTNRKIIEQFPVFDGVNESLRVNDPLATTLVSGSDDTPVLSVGRYGKGRSAAMATAITEPWARAFLNEWGEGDDRYFAKFWRNMVYWLAEDSTIGRRRLIASHDKQYYKPGETMTLRAVGYDEGAKVTQDYRIVAMIEPKSTSFDLNNYDSPFRWPNGVQREEGMEGPMIMWGEEFELPRANADTDGPLGVENEGYAIELQINDAMLNASANEGLRIELTAMDGQTQVDSTSLDVHILHDPFELQNPFPDHDLLQRVAAASGGSVIHDSDDLAAVLNDLDVKRGPPVVRKSPLWSTWWLWALIVGMLTTEWFWRRSMGLA</sequence>
<reference evidence="4" key="1">
    <citation type="journal article" date="2019" name="Int. J. Syst. Evol. Microbiol.">
        <title>The Global Catalogue of Microorganisms (GCM) 10K type strain sequencing project: providing services to taxonomists for standard genome sequencing and annotation.</title>
        <authorList>
            <consortium name="The Broad Institute Genomics Platform"/>
            <consortium name="The Broad Institute Genome Sequencing Center for Infectious Disease"/>
            <person name="Wu L."/>
            <person name="Ma J."/>
        </authorList>
    </citation>
    <scope>NUCLEOTIDE SEQUENCE [LARGE SCALE GENOMIC DNA]</scope>
    <source>
        <strain evidence="4">JCM 17759</strain>
    </source>
</reference>
<dbReference type="SUPFAM" id="SSF52317">
    <property type="entry name" value="Class I glutamine amidotransferase-like"/>
    <property type="match status" value="1"/>
</dbReference>
<dbReference type="Gene3D" id="3.40.50.410">
    <property type="entry name" value="von Willebrand factor, type A domain"/>
    <property type="match status" value="1"/>
</dbReference>
<dbReference type="SUPFAM" id="SSF53300">
    <property type="entry name" value="vWA-like"/>
    <property type="match status" value="1"/>
</dbReference>
<dbReference type="InterPro" id="IPR010768">
    <property type="entry name" value="GATase1-like"/>
</dbReference>
<gene>
    <name evidence="3" type="ORF">GCM10023156_50900</name>
</gene>
<keyword evidence="4" id="KW-1185">Reference proteome</keyword>
<comment type="caution">
    <text evidence="3">The sequence shown here is derived from an EMBL/GenBank/DDBJ whole genome shotgun (WGS) entry which is preliminary data.</text>
</comment>
<proteinExistence type="predicted"/>
<dbReference type="Pfam" id="PF07090">
    <property type="entry name" value="GATase1_like"/>
    <property type="match status" value="1"/>
</dbReference>
<dbReference type="PROSITE" id="PS50234">
    <property type="entry name" value="VWFA"/>
    <property type="match status" value="1"/>
</dbReference>
<dbReference type="RefSeq" id="WP_345326658.1">
    <property type="nucleotide sequence ID" value="NZ_BAABGA010000068.1"/>
</dbReference>
<evidence type="ECO:0000256" key="1">
    <source>
        <dbReference type="SAM" id="Phobius"/>
    </source>
</evidence>
<name>A0ABP8NEB0_9BACT</name>
<keyword evidence="1" id="KW-1133">Transmembrane helix</keyword>
<dbReference type="InterPro" id="IPR002035">
    <property type="entry name" value="VWF_A"/>
</dbReference>
<dbReference type="Gene3D" id="3.40.50.880">
    <property type="match status" value="1"/>
</dbReference>
<feature type="transmembrane region" description="Helical" evidence="1">
    <location>
        <begin position="12"/>
        <end position="32"/>
    </location>
</feature>